<keyword evidence="2" id="KW-1185">Reference proteome</keyword>
<name>A0ABR1XV17_9PEZI</name>
<dbReference type="Proteomes" id="UP001456524">
    <property type="component" value="Unassembled WGS sequence"/>
</dbReference>
<accession>A0ABR1XV17</accession>
<reference evidence="1 2" key="1">
    <citation type="journal article" date="2022" name="G3 (Bethesda)">
        <title>Enemy or ally: a genomic approach to elucidate the lifestyle of Phyllosticta citrichinaensis.</title>
        <authorList>
            <person name="Buijs V.A."/>
            <person name="Groenewald J.Z."/>
            <person name="Haridas S."/>
            <person name="LaButti K.M."/>
            <person name="Lipzen A."/>
            <person name="Martin F.M."/>
            <person name="Barry K."/>
            <person name="Grigoriev I.V."/>
            <person name="Crous P.W."/>
            <person name="Seidl M.F."/>
        </authorList>
    </citation>
    <scope>NUCLEOTIDE SEQUENCE [LARGE SCALE GENOMIC DNA]</scope>
    <source>
        <strain evidence="1 2">CBS 129764</strain>
    </source>
</reference>
<proteinExistence type="predicted"/>
<protein>
    <submittedName>
        <fullName evidence="1">Uncharacterized protein</fullName>
    </submittedName>
</protein>
<organism evidence="1 2">
    <name type="scientific">Phyllosticta citrichinensis</name>
    <dbReference type="NCBI Taxonomy" id="1130410"/>
    <lineage>
        <taxon>Eukaryota</taxon>
        <taxon>Fungi</taxon>
        <taxon>Dikarya</taxon>
        <taxon>Ascomycota</taxon>
        <taxon>Pezizomycotina</taxon>
        <taxon>Dothideomycetes</taxon>
        <taxon>Dothideomycetes incertae sedis</taxon>
        <taxon>Botryosphaeriales</taxon>
        <taxon>Phyllostictaceae</taxon>
        <taxon>Phyllosticta</taxon>
    </lineage>
</organism>
<evidence type="ECO:0000313" key="1">
    <source>
        <dbReference type="EMBL" id="KAK8166927.1"/>
    </source>
</evidence>
<evidence type="ECO:0000313" key="2">
    <source>
        <dbReference type="Proteomes" id="UP001456524"/>
    </source>
</evidence>
<comment type="caution">
    <text evidence="1">The sequence shown here is derived from an EMBL/GenBank/DDBJ whole genome shotgun (WGS) entry which is preliminary data.</text>
</comment>
<sequence length="200" mass="21916">MAVLDNLLEGLGQASSTDESTRYFFLLFCRPLLPSLFSFHPRLGAAEISLTAACRLVSGAVLFWSPPGLACFRSAPVASAWMRSSTSRLNCFVRGTSIPCRTRCSDLGSDLRVMDPSTMEFRHSIPVPWLCVSWVFVFIPLLHICTSDTGLQLRGIPASISNRPSIRPSLCPFYQPKSGVFSGSTITHKSTPSPFQLQAL</sequence>
<dbReference type="EMBL" id="JBBWUH010000005">
    <property type="protein sequence ID" value="KAK8166927.1"/>
    <property type="molecule type" value="Genomic_DNA"/>
</dbReference>
<gene>
    <name evidence="1" type="ORF">IWX90DRAFT_228566</name>
</gene>